<name>A0A2V5IPV4_ASPV1</name>
<feature type="region of interest" description="Disordered" evidence="1">
    <location>
        <begin position="1"/>
        <end position="118"/>
    </location>
</feature>
<feature type="compositionally biased region" description="Basic residues" evidence="1">
    <location>
        <begin position="85"/>
        <end position="110"/>
    </location>
</feature>
<feature type="compositionally biased region" description="Low complexity" evidence="1">
    <location>
        <begin position="42"/>
        <end position="84"/>
    </location>
</feature>
<dbReference type="Proteomes" id="UP000249829">
    <property type="component" value="Unassembled WGS sequence"/>
</dbReference>
<reference evidence="2 3" key="1">
    <citation type="submission" date="2018-02" db="EMBL/GenBank/DDBJ databases">
        <title>The genomes of Aspergillus section Nigri reveals drivers in fungal speciation.</title>
        <authorList>
            <consortium name="DOE Joint Genome Institute"/>
            <person name="Vesth T.C."/>
            <person name="Nybo J."/>
            <person name="Theobald S."/>
            <person name="Brandl J."/>
            <person name="Frisvad J.C."/>
            <person name="Nielsen K.F."/>
            <person name="Lyhne E.K."/>
            <person name="Kogle M.E."/>
            <person name="Kuo A."/>
            <person name="Riley R."/>
            <person name="Clum A."/>
            <person name="Nolan M."/>
            <person name="Lipzen A."/>
            <person name="Salamov A."/>
            <person name="Henrissat B."/>
            <person name="Wiebenga A."/>
            <person name="De vries R.P."/>
            <person name="Grigoriev I.V."/>
            <person name="Mortensen U.H."/>
            <person name="Andersen M.R."/>
            <person name="Baker S.E."/>
        </authorList>
    </citation>
    <scope>NUCLEOTIDE SEQUENCE [LARGE SCALE GENOMIC DNA]</scope>
    <source>
        <strain evidence="2 3">CBS 115571</strain>
    </source>
</reference>
<evidence type="ECO:0000256" key="1">
    <source>
        <dbReference type="SAM" id="MobiDB-lite"/>
    </source>
</evidence>
<dbReference type="EMBL" id="KZ825114">
    <property type="protein sequence ID" value="PYI21886.1"/>
    <property type="molecule type" value="Genomic_DNA"/>
</dbReference>
<evidence type="ECO:0000313" key="2">
    <source>
        <dbReference type="EMBL" id="PYI21886.1"/>
    </source>
</evidence>
<keyword evidence="3" id="KW-1185">Reference proteome</keyword>
<proteinExistence type="predicted"/>
<feature type="compositionally biased region" description="Pro residues" evidence="1">
    <location>
        <begin position="10"/>
        <end position="20"/>
    </location>
</feature>
<evidence type="ECO:0000313" key="3">
    <source>
        <dbReference type="Proteomes" id="UP000249829"/>
    </source>
</evidence>
<organism evidence="2 3">
    <name type="scientific">Aspergillus violaceofuscus (strain CBS 115571)</name>
    <dbReference type="NCBI Taxonomy" id="1450538"/>
    <lineage>
        <taxon>Eukaryota</taxon>
        <taxon>Fungi</taxon>
        <taxon>Dikarya</taxon>
        <taxon>Ascomycota</taxon>
        <taxon>Pezizomycotina</taxon>
        <taxon>Eurotiomycetes</taxon>
        <taxon>Eurotiomycetidae</taxon>
        <taxon>Eurotiales</taxon>
        <taxon>Aspergillaceae</taxon>
        <taxon>Aspergillus</taxon>
    </lineage>
</organism>
<gene>
    <name evidence="2" type="ORF">BO99DRAFT_410535</name>
</gene>
<dbReference type="AlphaFoldDB" id="A0A2V5IPV4"/>
<accession>A0A2V5IPV4</accession>
<sequence length="252" mass="27587">MKSNHKTPLAAPPPSPPPPSASSASSSSSPPHPLRFPHNRNNKSTNTPTPISPTTRTTTTTEHIYTMMTTTSTTAPTTTPTPNHNHSHLPSHHPKRTTTHYQHHQHHHTPHPITIPPRHRELSLTDSEISILDLGPSLLVLGEEAEGEGDGDANPRGDFRDLPDLRGVYALESDRRPDWGYVWEKGEGDGARMERDTLVLRESGRDWKGKGKGRIDSVDVAAAAGREWGEGTHAHPLVSSRSDGGGGWCWRC</sequence>
<protein>
    <submittedName>
        <fullName evidence="2">Uncharacterized protein</fullName>
    </submittedName>
</protein>